<dbReference type="AlphaFoldDB" id="W9R7B2"/>
<proteinExistence type="predicted"/>
<accession>W9R7B2</accession>
<evidence type="ECO:0000313" key="2">
    <source>
        <dbReference type="Proteomes" id="UP000030645"/>
    </source>
</evidence>
<gene>
    <name evidence="1" type="ORF">L484_001150</name>
</gene>
<evidence type="ECO:0000313" key="1">
    <source>
        <dbReference type="EMBL" id="EXB74983.1"/>
    </source>
</evidence>
<protein>
    <submittedName>
        <fullName evidence="1">Uncharacterized protein</fullName>
    </submittedName>
</protein>
<dbReference type="EMBL" id="KE344668">
    <property type="protein sequence ID" value="EXB74983.1"/>
    <property type="molecule type" value="Genomic_DNA"/>
</dbReference>
<keyword evidence="2" id="KW-1185">Reference proteome</keyword>
<dbReference type="Proteomes" id="UP000030645">
    <property type="component" value="Unassembled WGS sequence"/>
</dbReference>
<organism evidence="1 2">
    <name type="scientific">Morus notabilis</name>
    <dbReference type="NCBI Taxonomy" id="981085"/>
    <lineage>
        <taxon>Eukaryota</taxon>
        <taxon>Viridiplantae</taxon>
        <taxon>Streptophyta</taxon>
        <taxon>Embryophyta</taxon>
        <taxon>Tracheophyta</taxon>
        <taxon>Spermatophyta</taxon>
        <taxon>Magnoliopsida</taxon>
        <taxon>eudicotyledons</taxon>
        <taxon>Gunneridae</taxon>
        <taxon>Pentapetalae</taxon>
        <taxon>rosids</taxon>
        <taxon>fabids</taxon>
        <taxon>Rosales</taxon>
        <taxon>Moraceae</taxon>
        <taxon>Moreae</taxon>
        <taxon>Morus</taxon>
    </lineage>
</organism>
<name>W9R7B2_9ROSA</name>
<sequence length="143" mass="15905">MPWKMCRTPVEARACVRNFLGVEILLLGNSGNSPDELSVHRVEIRELSEACGWWPGGWPGRVECRDGGAVQQLGLAFAAGIEKKKRHDFSNTGFGGQRTWNNTVLYKVVLKSNVPLTFRKAKGNNKIVLGSFHFGGFWFLGVK</sequence>
<reference evidence="2" key="1">
    <citation type="submission" date="2013-01" db="EMBL/GenBank/DDBJ databases">
        <title>Draft Genome Sequence of a Mulberry Tree, Morus notabilis C.K. Schneid.</title>
        <authorList>
            <person name="He N."/>
            <person name="Zhao S."/>
        </authorList>
    </citation>
    <scope>NUCLEOTIDE SEQUENCE</scope>
</reference>